<protein>
    <recommendedName>
        <fullName evidence="3">Transcriptional regulator</fullName>
    </recommendedName>
</protein>
<dbReference type="GO" id="GO:0003677">
    <property type="term" value="F:DNA binding"/>
    <property type="evidence" value="ECO:0007669"/>
    <property type="project" value="InterPro"/>
</dbReference>
<dbReference type="CDD" id="cd00093">
    <property type="entry name" value="HTH_XRE"/>
    <property type="match status" value="1"/>
</dbReference>
<reference evidence="1 2" key="1">
    <citation type="submission" date="2017-05" db="EMBL/GenBank/DDBJ databases">
        <title>Complete and WGS of Bordetella genogroups.</title>
        <authorList>
            <person name="Spilker T."/>
            <person name="LiPuma J."/>
        </authorList>
    </citation>
    <scope>NUCLEOTIDE SEQUENCE [LARGE SCALE GENOMIC DNA]</scope>
    <source>
        <strain evidence="1 2">AU17164</strain>
    </source>
</reference>
<dbReference type="Proteomes" id="UP000194139">
    <property type="component" value="Chromosome"/>
</dbReference>
<evidence type="ECO:0000313" key="2">
    <source>
        <dbReference type="Proteomes" id="UP000194139"/>
    </source>
</evidence>
<evidence type="ECO:0000313" key="1">
    <source>
        <dbReference type="EMBL" id="ARP85025.1"/>
    </source>
</evidence>
<dbReference type="InterPro" id="IPR001387">
    <property type="entry name" value="Cro/C1-type_HTH"/>
</dbReference>
<name>A0A1W6YV99_9BORD</name>
<gene>
    <name evidence="1" type="ORF">CAL13_01400</name>
</gene>
<sequence>MPPQTPPGDLDNGAPIRTSVELGEVVRAVRREQALMQADLAGLGNTGNRFIVDLEKGKPTLQLQKVLDMLSLLGLEVVIRRKRGGF</sequence>
<dbReference type="EMBL" id="CP021109">
    <property type="protein sequence ID" value="ARP85025.1"/>
    <property type="molecule type" value="Genomic_DNA"/>
</dbReference>
<accession>A0A1W6YV99</accession>
<dbReference type="AlphaFoldDB" id="A0A1W6YV99"/>
<dbReference type="RefSeq" id="WP_086071280.1">
    <property type="nucleotide sequence ID" value="NZ_CP021109.1"/>
</dbReference>
<organism evidence="1 2">
    <name type="scientific">Bordetella genomosp. 9</name>
    <dbReference type="NCBI Taxonomy" id="1416803"/>
    <lineage>
        <taxon>Bacteria</taxon>
        <taxon>Pseudomonadati</taxon>
        <taxon>Pseudomonadota</taxon>
        <taxon>Betaproteobacteria</taxon>
        <taxon>Burkholderiales</taxon>
        <taxon>Alcaligenaceae</taxon>
        <taxon>Bordetella</taxon>
    </lineage>
</organism>
<keyword evidence="2" id="KW-1185">Reference proteome</keyword>
<dbReference type="InterPro" id="IPR010982">
    <property type="entry name" value="Lambda_DNA-bd_dom_sf"/>
</dbReference>
<dbReference type="Gene3D" id="1.10.260.40">
    <property type="entry name" value="lambda repressor-like DNA-binding domains"/>
    <property type="match status" value="1"/>
</dbReference>
<evidence type="ECO:0008006" key="3">
    <source>
        <dbReference type="Google" id="ProtNLM"/>
    </source>
</evidence>
<proteinExistence type="predicted"/>
<dbReference type="SUPFAM" id="SSF47413">
    <property type="entry name" value="lambda repressor-like DNA-binding domains"/>
    <property type="match status" value="1"/>
</dbReference>